<dbReference type="SUPFAM" id="SSF48452">
    <property type="entry name" value="TPR-like"/>
    <property type="match status" value="2"/>
</dbReference>
<dbReference type="InterPro" id="IPR044624">
    <property type="entry name" value="Mbb1-like"/>
</dbReference>
<keyword evidence="5" id="KW-1185">Reference proteome</keyword>
<proteinExistence type="predicted"/>
<evidence type="ECO:0000256" key="2">
    <source>
        <dbReference type="SAM" id="MobiDB-lite"/>
    </source>
</evidence>
<comment type="caution">
    <text evidence="4">The sequence shown here is derived from an EMBL/GenBank/DDBJ whole genome shotgun (WGS) entry which is preliminary data.</text>
</comment>
<feature type="repeat" description="TPR" evidence="1">
    <location>
        <begin position="747"/>
        <end position="780"/>
    </location>
</feature>
<dbReference type="PROSITE" id="PS50005">
    <property type="entry name" value="TPR"/>
    <property type="match status" value="2"/>
</dbReference>
<dbReference type="SMART" id="SM00028">
    <property type="entry name" value="TPR"/>
    <property type="match status" value="10"/>
</dbReference>
<dbReference type="Gene3D" id="1.25.40.10">
    <property type="entry name" value="Tetratricopeptide repeat domain"/>
    <property type="match status" value="4"/>
</dbReference>
<keyword evidence="3" id="KW-0732">Signal</keyword>
<feature type="repeat" description="TPR" evidence="1">
    <location>
        <begin position="162"/>
        <end position="195"/>
    </location>
</feature>
<evidence type="ECO:0008006" key="6">
    <source>
        <dbReference type="Google" id="ProtNLM"/>
    </source>
</evidence>
<dbReference type="SMART" id="SM00386">
    <property type="entry name" value="HAT"/>
    <property type="match status" value="10"/>
</dbReference>
<feature type="compositionally biased region" description="Polar residues" evidence="2">
    <location>
        <begin position="57"/>
        <end position="70"/>
    </location>
</feature>
<dbReference type="Pfam" id="PF13432">
    <property type="entry name" value="TPR_16"/>
    <property type="match status" value="1"/>
</dbReference>
<reference evidence="4 5" key="1">
    <citation type="journal article" date="2015" name="Plant Cell">
        <title>Oil accumulation by the oleaginous diatom Fistulifera solaris as revealed by the genome and transcriptome.</title>
        <authorList>
            <person name="Tanaka T."/>
            <person name="Maeda Y."/>
            <person name="Veluchamy A."/>
            <person name="Tanaka M."/>
            <person name="Abida H."/>
            <person name="Marechal E."/>
            <person name="Bowler C."/>
            <person name="Muto M."/>
            <person name="Sunaga Y."/>
            <person name="Tanaka M."/>
            <person name="Yoshino T."/>
            <person name="Taniguchi T."/>
            <person name="Fukuda Y."/>
            <person name="Nemoto M."/>
            <person name="Matsumoto M."/>
            <person name="Wong P.S."/>
            <person name="Aburatani S."/>
            <person name="Fujibuchi W."/>
        </authorList>
    </citation>
    <scope>NUCLEOTIDE SEQUENCE [LARGE SCALE GENOMIC DNA]</scope>
    <source>
        <strain evidence="4 5">JPCC DA0580</strain>
    </source>
</reference>
<sequence>MTILDSLLFCILIAIAAGFGSFPSSSHHRRQCFLTNENSVSCLSRGRLSHRAKLHSITSQSASVAPSNSADTEKVKRHRTYHIQKPKTTRQKVRTLFQKAQYLEKKGLWRKAAQTLSDILVLDPRDSHSYLALARLQARRFPNTTRATIAFHNGTAACPNSVHLWQAWAVFEQNAGRSERAKELFGRALEIDPYNPYVCHAYGLLLEKDNATAAVNLWQHALEKKSTAALVCSLGTAYIAQEQYTKARRLYAKHLNKVSSDRERTEVALASAWLEERYFSNINGARQLLTESLRNATTSASLVQVALARFEGRRKNERVTPFTSDGGIRKNAERQKLEQACELNIQDSSSLPADGRVFNALASIEVKARRLKSAREILHRGLERHPQDYSLLQAAGKVEERMGNYTGARTLYRASLCIQPSAPCLVAIALLELHHPTSKKTNFALVKQLFEEALLIDPRHAPAYNAYARCVFEQEDDEQQARSIFERGVRAKCSDAASLYHGFAKLELALGNIGSARKLLIEGRNAAKRQEIGKDSPHRERALFLMHTLGMLELNSNRIVAALEIFNDGVAQYGNSSQLLLGAALCEVRLGNVEKARILFEKSVMNDRRHAHAWQAWGVLEMKAGNWKAAKTLFQCGIKNMPRHGPLWQAYAVMESRLGNVTEARALFEKGINQSPNLSSLYQGWASLELREGNSEDAKVLITKALTLDKHNGAGWLIASEIEQRLGNRGLSMLLLRRGVECSPSNPSLYRALGEGLLGEGKINEAREILEKGLEMDPAHAPLYHSLAELEARVCNVQGLSKLHQRAAAMFNSNVMEPSQNSSDAWASKIKAARLRNVPTKVTALAESASRGDAIFENDADVSTSSLLDDLSSQLLVGGISNLLTMDDEEP</sequence>
<dbReference type="PANTHER" id="PTHR44917">
    <property type="entry name" value="PROTEIN HIGH CHLOROPHYLL FLUORESCENT 107"/>
    <property type="match status" value="1"/>
</dbReference>
<gene>
    <name evidence="4" type="ORF">FisN_25Lh131</name>
</gene>
<name>A0A1Z5J8C4_FISSO</name>
<accession>A0A1Z5J8C4</accession>
<protein>
    <recommendedName>
        <fullName evidence="6">Superkiller protein 3</fullName>
    </recommendedName>
</protein>
<dbReference type="InterPro" id="IPR011990">
    <property type="entry name" value="TPR-like_helical_dom_sf"/>
</dbReference>
<feature type="region of interest" description="Disordered" evidence="2">
    <location>
        <begin position="57"/>
        <end position="79"/>
    </location>
</feature>
<organism evidence="4 5">
    <name type="scientific">Fistulifera solaris</name>
    <name type="common">Oleaginous diatom</name>
    <dbReference type="NCBI Taxonomy" id="1519565"/>
    <lineage>
        <taxon>Eukaryota</taxon>
        <taxon>Sar</taxon>
        <taxon>Stramenopiles</taxon>
        <taxon>Ochrophyta</taxon>
        <taxon>Bacillariophyta</taxon>
        <taxon>Bacillariophyceae</taxon>
        <taxon>Bacillariophycidae</taxon>
        <taxon>Naviculales</taxon>
        <taxon>Naviculaceae</taxon>
        <taxon>Fistulifera</taxon>
    </lineage>
</organism>
<dbReference type="Proteomes" id="UP000198406">
    <property type="component" value="Unassembled WGS sequence"/>
</dbReference>
<dbReference type="InParanoid" id="A0A1Z5J8C4"/>
<dbReference type="PANTHER" id="PTHR44917:SF1">
    <property type="entry name" value="PROTEIN HIGH CHLOROPHYLL FLUORESCENT 107"/>
    <property type="match status" value="1"/>
</dbReference>
<dbReference type="SUPFAM" id="SSF81901">
    <property type="entry name" value="HCP-like"/>
    <property type="match status" value="1"/>
</dbReference>
<evidence type="ECO:0000256" key="1">
    <source>
        <dbReference type="PROSITE-ProRule" id="PRU00339"/>
    </source>
</evidence>
<dbReference type="AlphaFoldDB" id="A0A1Z5J8C4"/>
<evidence type="ECO:0000313" key="4">
    <source>
        <dbReference type="EMBL" id="GAX10021.1"/>
    </source>
</evidence>
<feature type="chain" id="PRO_5012532081" description="Superkiller protein 3" evidence="3">
    <location>
        <begin position="19"/>
        <end position="891"/>
    </location>
</feature>
<keyword evidence="1" id="KW-0802">TPR repeat</keyword>
<evidence type="ECO:0000313" key="5">
    <source>
        <dbReference type="Proteomes" id="UP000198406"/>
    </source>
</evidence>
<evidence type="ECO:0000256" key="3">
    <source>
        <dbReference type="SAM" id="SignalP"/>
    </source>
</evidence>
<dbReference type="GO" id="GO:0003729">
    <property type="term" value="F:mRNA binding"/>
    <property type="evidence" value="ECO:0007669"/>
    <property type="project" value="InterPro"/>
</dbReference>
<dbReference type="EMBL" id="BDSP01000014">
    <property type="protein sequence ID" value="GAX10021.1"/>
    <property type="molecule type" value="Genomic_DNA"/>
</dbReference>
<dbReference type="InterPro" id="IPR019734">
    <property type="entry name" value="TPR_rpt"/>
</dbReference>
<dbReference type="GO" id="GO:0006397">
    <property type="term" value="P:mRNA processing"/>
    <property type="evidence" value="ECO:0007669"/>
    <property type="project" value="InterPro"/>
</dbReference>
<feature type="signal peptide" evidence="3">
    <location>
        <begin position="1"/>
        <end position="18"/>
    </location>
</feature>
<dbReference type="InterPro" id="IPR003107">
    <property type="entry name" value="HAT"/>
</dbReference>
<dbReference type="OrthoDB" id="541719at2759"/>